<evidence type="ECO:0000313" key="2">
    <source>
        <dbReference type="Proteomes" id="UP000652761"/>
    </source>
</evidence>
<dbReference type="Proteomes" id="UP000652761">
    <property type="component" value="Unassembled WGS sequence"/>
</dbReference>
<name>A0A843VY89_COLES</name>
<dbReference type="AlphaFoldDB" id="A0A843VY89"/>
<evidence type="ECO:0000313" key="1">
    <source>
        <dbReference type="EMBL" id="MQL98450.1"/>
    </source>
</evidence>
<protein>
    <submittedName>
        <fullName evidence="1">Uncharacterized protein</fullName>
    </submittedName>
</protein>
<organism evidence="1 2">
    <name type="scientific">Colocasia esculenta</name>
    <name type="common">Wild taro</name>
    <name type="synonym">Arum esculentum</name>
    <dbReference type="NCBI Taxonomy" id="4460"/>
    <lineage>
        <taxon>Eukaryota</taxon>
        <taxon>Viridiplantae</taxon>
        <taxon>Streptophyta</taxon>
        <taxon>Embryophyta</taxon>
        <taxon>Tracheophyta</taxon>
        <taxon>Spermatophyta</taxon>
        <taxon>Magnoliopsida</taxon>
        <taxon>Liliopsida</taxon>
        <taxon>Araceae</taxon>
        <taxon>Aroideae</taxon>
        <taxon>Colocasieae</taxon>
        <taxon>Colocasia</taxon>
    </lineage>
</organism>
<proteinExistence type="predicted"/>
<comment type="caution">
    <text evidence="1">The sequence shown here is derived from an EMBL/GenBank/DDBJ whole genome shotgun (WGS) entry which is preliminary data.</text>
</comment>
<reference evidence="1" key="1">
    <citation type="submission" date="2017-07" db="EMBL/GenBank/DDBJ databases">
        <title>Taro Niue Genome Assembly and Annotation.</title>
        <authorList>
            <person name="Atibalentja N."/>
            <person name="Keating K."/>
            <person name="Fields C.J."/>
        </authorList>
    </citation>
    <scope>NUCLEOTIDE SEQUENCE</scope>
    <source>
        <strain evidence="1">Niue_2</strain>
        <tissue evidence="1">Leaf</tissue>
    </source>
</reference>
<dbReference type="EMBL" id="NMUH01002189">
    <property type="protein sequence ID" value="MQL98450.1"/>
    <property type="molecule type" value="Genomic_DNA"/>
</dbReference>
<accession>A0A843VY89</accession>
<gene>
    <name evidence="1" type="ORF">Taro_031164</name>
</gene>
<keyword evidence="2" id="KW-1185">Reference proteome</keyword>
<sequence>MHSWQPKFVPNYGGRFPKASHTLREEEILKNRKLTCQNRNWAFLVIVGLLKHHGCLNTLHQTLGTSFRTFWGRGEKFLVAGEQEIIHTKPFFFPVVSAATCTKHHLEVDQSFIRTCMSFIVLA</sequence>